<dbReference type="AlphaFoldDB" id="M5EHI7"/>
<gene>
    <name evidence="1" type="ORF">MESS2_1130067</name>
</gene>
<evidence type="ECO:0000313" key="2">
    <source>
        <dbReference type="Proteomes" id="UP000012062"/>
    </source>
</evidence>
<proteinExistence type="predicted"/>
<organism evidence="1 2">
    <name type="scientific">Mesorhizobium metallidurans STM 2683</name>
    <dbReference type="NCBI Taxonomy" id="1297569"/>
    <lineage>
        <taxon>Bacteria</taxon>
        <taxon>Pseudomonadati</taxon>
        <taxon>Pseudomonadota</taxon>
        <taxon>Alphaproteobacteria</taxon>
        <taxon>Hyphomicrobiales</taxon>
        <taxon>Phyllobacteriaceae</taxon>
        <taxon>Mesorhizobium</taxon>
    </lineage>
</organism>
<sequence length="64" mass="6975">MTCAAPIRAIPSKAIGTVRVTLIGHMYAWGERLQTGHPQGALPPRMATGNRRIMLLEGFRFQAG</sequence>
<dbReference type="EMBL" id="CAUM01000017">
    <property type="protein sequence ID" value="CCV03822.1"/>
    <property type="molecule type" value="Genomic_DNA"/>
</dbReference>
<protein>
    <submittedName>
        <fullName evidence="1">Uncharacterized protein</fullName>
    </submittedName>
</protein>
<evidence type="ECO:0000313" key="1">
    <source>
        <dbReference type="EMBL" id="CCV03822.1"/>
    </source>
</evidence>
<reference evidence="1 2" key="1">
    <citation type="submission" date="2013-02" db="EMBL/GenBank/DDBJ databases">
        <authorList>
            <person name="Genoscope - CEA"/>
        </authorList>
    </citation>
    <scope>NUCLEOTIDE SEQUENCE [LARGE SCALE GENOMIC DNA]</scope>
    <source>
        <strain evidence="1 2">STM 2683</strain>
    </source>
</reference>
<name>M5EHI7_9HYPH</name>
<dbReference type="Proteomes" id="UP000012062">
    <property type="component" value="Unassembled WGS sequence"/>
</dbReference>
<keyword evidence="2" id="KW-1185">Reference proteome</keyword>
<dbReference type="STRING" id="1297569.MESS2_1130067"/>
<accession>M5EHI7</accession>
<comment type="caution">
    <text evidence="1">The sequence shown here is derived from an EMBL/GenBank/DDBJ whole genome shotgun (WGS) entry which is preliminary data.</text>
</comment>